<comment type="caution">
    <text evidence="1">The sequence shown here is derived from an EMBL/GenBank/DDBJ whole genome shotgun (WGS) entry which is preliminary data.</text>
</comment>
<evidence type="ECO:0000313" key="2">
    <source>
        <dbReference type="Proteomes" id="UP000005365"/>
    </source>
</evidence>
<protein>
    <submittedName>
        <fullName evidence="1">Uncharacterized protein</fullName>
    </submittedName>
</protein>
<dbReference type="Proteomes" id="UP000005365">
    <property type="component" value="Unassembled WGS sequence"/>
</dbReference>
<dbReference type="EMBL" id="ACKO02000015">
    <property type="protein sequence ID" value="EET43808.1"/>
    <property type="molecule type" value="Genomic_DNA"/>
</dbReference>
<organism evidence="1 2">
    <name type="scientific">Neisseria sicca ATCC 29256</name>
    <dbReference type="NCBI Taxonomy" id="547045"/>
    <lineage>
        <taxon>Bacteria</taxon>
        <taxon>Pseudomonadati</taxon>
        <taxon>Pseudomonadota</taxon>
        <taxon>Betaproteobacteria</taxon>
        <taxon>Neisseriales</taxon>
        <taxon>Neisseriaceae</taxon>
        <taxon>Neisseria</taxon>
    </lineage>
</organism>
<keyword evidence="2" id="KW-1185">Reference proteome</keyword>
<evidence type="ECO:0000313" key="1">
    <source>
        <dbReference type="EMBL" id="EET43808.1"/>
    </source>
</evidence>
<reference evidence="1" key="1">
    <citation type="submission" date="2009-07" db="EMBL/GenBank/DDBJ databases">
        <authorList>
            <person name="Weinstock G."/>
            <person name="Sodergren E."/>
            <person name="Clifton S."/>
            <person name="Fulton L."/>
            <person name="Fulton B."/>
            <person name="Courtney L."/>
            <person name="Fronick C."/>
            <person name="Harrison M."/>
            <person name="Strong C."/>
            <person name="Farmer C."/>
            <person name="Delahaunty K."/>
            <person name="Markovic C."/>
            <person name="Hall O."/>
            <person name="Minx P."/>
            <person name="Tomlinson C."/>
            <person name="Mitreva M."/>
            <person name="Nelson J."/>
            <person name="Hou S."/>
            <person name="Wollam A."/>
            <person name="Pepin K.H."/>
            <person name="Johnson M."/>
            <person name="Bhonagiri V."/>
            <person name="Nash W.E."/>
            <person name="Warren W."/>
            <person name="Chinwalla A."/>
            <person name="Mardis E.R."/>
            <person name="Wilson R.K."/>
        </authorList>
    </citation>
    <scope>NUCLEOTIDE SEQUENCE [LARGE SCALE GENOMIC DNA]</scope>
    <source>
        <strain evidence="1">ATCC 29256</strain>
    </source>
</reference>
<dbReference type="AlphaFoldDB" id="C6M785"/>
<sequence>MVVSNLQPLCGVSALLGGIRVVKPPCFWHSLPILRLVLICCLYGI</sequence>
<accession>C6M785</accession>
<proteinExistence type="predicted"/>
<name>C6M785_NEISI</name>
<gene>
    <name evidence="1" type="ORF">NEISICOT_02392</name>
</gene>